<dbReference type="SUPFAM" id="SSF161084">
    <property type="entry name" value="MAPEG domain-like"/>
    <property type="match status" value="1"/>
</dbReference>
<dbReference type="AlphaFoldDB" id="G2QRJ0"/>
<evidence type="ECO:0000256" key="2">
    <source>
        <dbReference type="ARBA" id="ARBA00022692"/>
    </source>
</evidence>
<reference evidence="6 7" key="1">
    <citation type="journal article" date="2011" name="Nat. Biotechnol.">
        <title>Comparative genomic analysis of the thermophilic biomass-degrading fungi Myceliophthora thermophila and Thielavia terrestris.</title>
        <authorList>
            <person name="Berka R.M."/>
            <person name="Grigoriev I.V."/>
            <person name="Otillar R."/>
            <person name="Salamov A."/>
            <person name="Grimwood J."/>
            <person name="Reid I."/>
            <person name="Ishmael N."/>
            <person name="John T."/>
            <person name="Darmond C."/>
            <person name="Moisan M.-C."/>
            <person name="Henrissat B."/>
            <person name="Coutinho P.M."/>
            <person name="Lombard V."/>
            <person name="Natvig D.O."/>
            <person name="Lindquist E."/>
            <person name="Schmutz J."/>
            <person name="Lucas S."/>
            <person name="Harris P."/>
            <person name="Powlowski J."/>
            <person name="Bellemare A."/>
            <person name="Taylor D."/>
            <person name="Butler G."/>
            <person name="de Vries R.P."/>
            <person name="Allijn I.E."/>
            <person name="van den Brink J."/>
            <person name="Ushinsky S."/>
            <person name="Storms R."/>
            <person name="Powell A.J."/>
            <person name="Paulsen I.T."/>
            <person name="Elbourne L.D.H."/>
            <person name="Baker S.E."/>
            <person name="Magnuson J."/>
            <person name="LaBoissiere S."/>
            <person name="Clutterbuck A.J."/>
            <person name="Martinez D."/>
            <person name="Wogulis M."/>
            <person name="de Leon A.L."/>
            <person name="Rey M.W."/>
            <person name="Tsang A."/>
        </authorList>
    </citation>
    <scope>NUCLEOTIDE SEQUENCE [LARGE SCALE GENOMIC DNA]</scope>
    <source>
        <strain evidence="7">ATCC 38088 / NRRL 8126</strain>
    </source>
</reference>
<dbReference type="EMBL" id="CP003009">
    <property type="protein sequence ID" value="AEO62535.1"/>
    <property type="molecule type" value="Genomic_DNA"/>
</dbReference>
<keyword evidence="3 5" id="KW-1133">Transmembrane helix</keyword>
<dbReference type="PANTHER" id="PTHR10250">
    <property type="entry name" value="MICROSOMAL GLUTATHIONE S-TRANSFERASE"/>
    <property type="match status" value="1"/>
</dbReference>
<keyword evidence="4 5" id="KW-0472">Membrane</keyword>
<dbReference type="GO" id="GO:0016020">
    <property type="term" value="C:membrane"/>
    <property type="evidence" value="ECO:0007669"/>
    <property type="project" value="UniProtKB-SubCell"/>
</dbReference>
<comment type="subcellular location">
    <subcellularLocation>
        <location evidence="1">Membrane</location>
        <topology evidence="1">Multi-pass membrane protein</topology>
    </subcellularLocation>
</comment>
<protein>
    <recommendedName>
        <fullName evidence="8">Microsomal glutathione S-transferase 3</fullName>
    </recommendedName>
</protein>
<keyword evidence="2 5" id="KW-0812">Transmembrane</keyword>
<dbReference type="Gene3D" id="1.20.120.550">
    <property type="entry name" value="Membrane associated eicosanoid/glutathione metabolism-like domain"/>
    <property type="match status" value="1"/>
</dbReference>
<dbReference type="STRING" id="578455.G2QRJ0"/>
<dbReference type="InterPro" id="IPR050997">
    <property type="entry name" value="MAPEG"/>
</dbReference>
<dbReference type="RefSeq" id="XP_003648871.1">
    <property type="nucleotide sequence ID" value="XM_003648823.1"/>
</dbReference>
<sequence>MAITIPDEYGYVLLAASSTFIVSFFHSGLTSRKRRAAGIKYPITYASPEQAEKDPKAFAFNCAQRAHANFMENHTSALAAMLISGLKYPVYAAGLGAVWSVSRVFYALGYVNRGPQGREAGAAVGALANLTLVGMAVYTGLGAALKW</sequence>
<dbReference type="PANTHER" id="PTHR10250:SF26">
    <property type="entry name" value="GLUTATHIONE S-TRANSFERASE 3, MITOCHONDRIAL"/>
    <property type="match status" value="1"/>
</dbReference>
<evidence type="ECO:0000256" key="4">
    <source>
        <dbReference type="ARBA" id="ARBA00023136"/>
    </source>
</evidence>
<feature type="transmembrane region" description="Helical" evidence="5">
    <location>
        <begin position="88"/>
        <end position="108"/>
    </location>
</feature>
<dbReference type="OrthoDB" id="410651at2759"/>
<evidence type="ECO:0008006" key="8">
    <source>
        <dbReference type="Google" id="ProtNLM"/>
    </source>
</evidence>
<keyword evidence="7" id="KW-1185">Reference proteome</keyword>
<dbReference type="eggNOG" id="ENOG502S4E5">
    <property type="taxonomic scope" value="Eukaryota"/>
</dbReference>
<gene>
    <name evidence="6" type="ORF">THITE_2106804</name>
</gene>
<dbReference type="GO" id="GO:0004364">
    <property type="term" value="F:glutathione transferase activity"/>
    <property type="evidence" value="ECO:0007669"/>
    <property type="project" value="TreeGrafter"/>
</dbReference>
<proteinExistence type="predicted"/>
<dbReference type="GO" id="GO:0004602">
    <property type="term" value="F:glutathione peroxidase activity"/>
    <property type="evidence" value="ECO:0007669"/>
    <property type="project" value="TreeGrafter"/>
</dbReference>
<accession>G2QRJ0</accession>
<evidence type="ECO:0000256" key="3">
    <source>
        <dbReference type="ARBA" id="ARBA00022989"/>
    </source>
</evidence>
<organism evidence="6 7">
    <name type="scientific">Thermothielavioides terrestris (strain ATCC 38088 / NRRL 8126)</name>
    <name type="common">Thielavia terrestris</name>
    <dbReference type="NCBI Taxonomy" id="578455"/>
    <lineage>
        <taxon>Eukaryota</taxon>
        <taxon>Fungi</taxon>
        <taxon>Dikarya</taxon>
        <taxon>Ascomycota</taxon>
        <taxon>Pezizomycotina</taxon>
        <taxon>Sordariomycetes</taxon>
        <taxon>Sordariomycetidae</taxon>
        <taxon>Sordariales</taxon>
        <taxon>Chaetomiaceae</taxon>
        <taxon>Thermothielavioides</taxon>
        <taxon>Thermothielavioides terrestris</taxon>
    </lineage>
</organism>
<dbReference type="GeneID" id="11515649"/>
<feature type="transmembrane region" description="Helical" evidence="5">
    <location>
        <begin position="120"/>
        <end position="145"/>
    </location>
</feature>
<dbReference type="GO" id="GO:0005783">
    <property type="term" value="C:endoplasmic reticulum"/>
    <property type="evidence" value="ECO:0007669"/>
    <property type="project" value="TreeGrafter"/>
</dbReference>
<dbReference type="GO" id="GO:0005635">
    <property type="term" value="C:nuclear envelope"/>
    <property type="evidence" value="ECO:0007669"/>
    <property type="project" value="TreeGrafter"/>
</dbReference>
<dbReference type="Proteomes" id="UP000008181">
    <property type="component" value="Chromosome 1"/>
</dbReference>
<dbReference type="InterPro" id="IPR001129">
    <property type="entry name" value="Membr-assoc_MAPEG"/>
</dbReference>
<dbReference type="HOGENOM" id="CLU_110291_1_1_1"/>
<evidence type="ECO:0000256" key="5">
    <source>
        <dbReference type="SAM" id="Phobius"/>
    </source>
</evidence>
<name>G2QRJ0_THETT</name>
<evidence type="ECO:0000313" key="6">
    <source>
        <dbReference type="EMBL" id="AEO62535.1"/>
    </source>
</evidence>
<feature type="transmembrane region" description="Helical" evidence="5">
    <location>
        <begin position="12"/>
        <end position="30"/>
    </location>
</feature>
<dbReference type="Pfam" id="PF01124">
    <property type="entry name" value="MAPEG"/>
    <property type="match status" value="1"/>
</dbReference>
<evidence type="ECO:0000256" key="1">
    <source>
        <dbReference type="ARBA" id="ARBA00004141"/>
    </source>
</evidence>
<dbReference type="InterPro" id="IPR023352">
    <property type="entry name" value="MAPEG-like_dom_sf"/>
</dbReference>
<dbReference type="KEGG" id="ttt:THITE_2106804"/>
<evidence type="ECO:0000313" key="7">
    <source>
        <dbReference type="Proteomes" id="UP000008181"/>
    </source>
</evidence>